<evidence type="ECO:0000256" key="7">
    <source>
        <dbReference type="ARBA" id="ARBA00023136"/>
    </source>
</evidence>
<gene>
    <name evidence="9" type="ORF">LIP_2238</name>
</gene>
<feature type="transmembrane region" description="Helical" evidence="8">
    <location>
        <begin position="179"/>
        <end position="198"/>
    </location>
</feature>
<evidence type="ECO:0000256" key="4">
    <source>
        <dbReference type="ARBA" id="ARBA00022519"/>
    </source>
</evidence>
<keyword evidence="2" id="KW-0813">Transport</keyword>
<evidence type="ECO:0000256" key="3">
    <source>
        <dbReference type="ARBA" id="ARBA00022475"/>
    </source>
</evidence>
<accession>A0A0K2SMM7</accession>
<evidence type="ECO:0000256" key="5">
    <source>
        <dbReference type="ARBA" id="ARBA00022692"/>
    </source>
</evidence>
<evidence type="ECO:0000313" key="9">
    <source>
        <dbReference type="EMBL" id="BAS28079.1"/>
    </source>
</evidence>
<protein>
    <submittedName>
        <fullName evidence="9">Sugar ABC transporter permease</fullName>
    </submittedName>
</protein>
<keyword evidence="4" id="KW-0997">Cell inner membrane</keyword>
<keyword evidence="7 8" id="KW-0472">Membrane</keyword>
<feature type="transmembrane region" description="Helical" evidence="8">
    <location>
        <begin position="105"/>
        <end position="124"/>
    </location>
</feature>
<evidence type="ECO:0000256" key="2">
    <source>
        <dbReference type="ARBA" id="ARBA00022448"/>
    </source>
</evidence>
<evidence type="ECO:0000256" key="1">
    <source>
        <dbReference type="ARBA" id="ARBA00004651"/>
    </source>
</evidence>
<dbReference type="InterPro" id="IPR001851">
    <property type="entry name" value="ABC_transp_permease"/>
</dbReference>
<feature type="transmembrane region" description="Helical" evidence="8">
    <location>
        <begin position="21"/>
        <end position="47"/>
    </location>
</feature>
<keyword evidence="6 8" id="KW-1133">Transmembrane helix</keyword>
<dbReference type="PATRIC" id="fig|1555112.3.peg.2281"/>
<keyword evidence="10" id="KW-1185">Reference proteome</keyword>
<dbReference type="GO" id="GO:0005886">
    <property type="term" value="C:plasma membrane"/>
    <property type="evidence" value="ECO:0007669"/>
    <property type="project" value="UniProtKB-SubCell"/>
</dbReference>
<dbReference type="EMBL" id="AP014924">
    <property type="protein sequence ID" value="BAS28079.1"/>
    <property type="molecule type" value="Genomic_DNA"/>
</dbReference>
<evidence type="ECO:0000256" key="6">
    <source>
        <dbReference type="ARBA" id="ARBA00022989"/>
    </source>
</evidence>
<organism evidence="9 10">
    <name type="scientific">Limnochorda pilosa</name>
    <dbReference type="NCBI Taxonomy" id="1555112"/>
    <lineage>
        <taxon>Bacteria</taxon>
        <taxon>Bacillati</taxon>
        <taxon>Bacillota</taxon>
        <taxon>Limnochordia</taxon>
        <taxon>Limnochordales</taxon>
        <taxon>Limnochordaceae</taxon>
        <taxon>Limnochorda</taxon>
    </lineage>
</organism>
<proteinExistence type="predicted"/>
<dbReference type="GO" id="GO:0022857">
    <property type="term" value="F:transmembrane transporter activity"/>
    <property type="evidence" value="ECO:0007669"/>
    <property type="project" value="InterPro"/>
</dbReference>
<dbReference type="CDD" id="cd06579">
    <property type="entry name" value="TM_PBP1_transp_AraH_like"/>
    <property type="match status" value="1"/>
</dbReference>
<feature type="transmembrane region" description="Helical" evidence="8">
    <location>
        <begin position="67"/>
        <end position="93"/>
    </location>
</feature>
<dbReference type="STRING" id="1555112.LIP_2238"/>
<sequence>MSRMATEGAATTSRAGRSQRLRYMALGIGLVLMGLCVLLALISPYFLTQQNLTNVLLQSSINTIVAVGMTFVILTAGIDLGVGSVVALSGVVLGGAMKADVPIPGALAVGLGVGALTGFINGVLITKGGVPPFIATLGMMSVARGLALVYTKGQSLYVFPATFLEFFGTGSLGPVPMPALIAAATVAAAYFLLGHTRFGRYAFAIGGNLEAARLSGIRVDAVLIGVYVLAGVTYALGGAVLVGRLNSAQPIAGMGYELDAIAAAVIGGTSLSGGRGSVGGTVIGALIMGVVRNGLNLMNVSSYVQQVVIGSVIVLAVLVDRVQKAHRD</sequence>
<dbReference type="PANTHER" id="PTHR32196">
    <property type="entry name" value="ABC TRANSPORTER PERMEASE PROTEIN YPHD-RELATED-RELATED"/>
    <property type="match status" value="1"/>
</dbReference>
<reference evidence="10" key="2">
    <citation type="journal article" date="2016" name="Int. J. Syst. Evol. Microbiol.">
        <title>Complete genome sequence and cell structure of Limnochorda pilosa, a Gram-negative spore-former within the phylum Firmicutes.</title>
        <authorList>
            <person name="Watanabe M."/>
            <person name="Kojima H."/>
            <person name="Fukui M."/>
        </authorList>
    </citation>
    <scope>NUCLEOTIDE SEQUENCE [LARGE SCALE GENOMIC DNA]</scope>
    <source>
        <strain evidence="10">HC45</strain>
    </source>
</reference>
<name>A0A0K2SMM7_LIMPI</name>
<feature type="transmembrane region" description="Helical" evidence="8">
    <location>
        <begin position="303"/>
        <end position="322"/>
    </location>
</feature>
<keyword evidence="5 8" id="KW-0812">Transmembrane</keyword>
<keyword evidence="3" id="KW-1003">Cell membrane</keyword>
<dbReference type="Pfam" id="PF02653">
    <property type="entry name" value="BPD_transp_2"/>
    <property type="match status" value="1"/>
</dbReference>
<reference evidence="10" key="1">
    <citation type="submission" date="2015-07" db="EMBL/GenBank/DDBJ databases">
        <title>Complete genome sequence and phylogenetic analysis of Limnochorda pilosa.</title>
        <authorList>
            <person name="Watanabe M."/>
            <person name="Kojima H."/>
            <person name="Fukui M."/>
        </authorList>
    </citation>
    <scope>NUCLEOTIDE SEQUENCE [LARGE SCALE GENOMIC DNA]</scope>
    <source>
        <strain evidence="10">HC45</strain>
    </source>
</reference>
<evidence type="ECO:0000256" key="8">
    <source>
        <dbReference type="SAM" id="Phobius"/>
    </source>
</evidence>
<dbReference type="Proteomes" id="UP000065807">
    <property type="component" value="Chromosome"/>
</dbReference>
<feature type="transmembrane region" description="Helical" evidence="8">
    <location>
        <begin position="219"/>
        <end position="242"/>
    </location>
</feature>
<dbReference type="KEGG" id="lpil:LIP_2238"/>
<dbReference type="AlphaFoldDB" id="A0A0K2SMM7"/>
<evidence type="ECO:0000313" key="10">
    <source>
        <dbReference type="Proteomes" id="UP000065807"/>
    </source>
</evidence>
<dbReference type="PANTHER" id="PTHR32196:SF21">
    <property type="entry name" value="ABC TRANSPORTER PERMEASE PROTEIN YPHD-RELATED"/>
    <property type="match status" value="1"/>
</dbReference>
<comment type="subcellular location">
    <subcellularLocation>
        <location evidence="1">Cell membrane</location>
        <topology evidence="1">Multi-pass membrane protein</topology>
    </subcellularLocation>
</comment>